<comment type="caution">
    <text evidence="2">The sequence shown here is derived from an EMBL/GenBank/DDBJ whole genome shotgun (WGS) entry which is preliminary data.</text>
</comment>
<dbReference type="Proteomes" id="UP000593571">
    <property type="component" value="Unassembled WGS sequence"/>
</dbReference>
<reference evidence="2 3" key="1">
    <citation type="journal article" date="2020" name="Nature">
        <title>Six reference-quality genomes reveal evolution of bat adaptations.</title>
        <authorList>
            <person name="Jebb D."/>
            <person name="Huang Z."/>
            <person name="Pippel M."/>
            <person name="Hughes G.M."/>
            <person name="Lavrichenko K."/>
            <person name="Devanna P."/>
            <person name="Winkler S."/>
            <person name="Jermiin L.S."/>
            <person name="Skirmuntt E.C."/>
            <person name="Katzourakis A."/>
            <person name="Burkitt-Gray L."/>
            <person name="Ray D.A."/>
            <person name="Sullivan K.A.M."/>
            <person name="Roscito J.G."/>
            <person name="Kirilenko B.M."/>
            <person name="Davalos L.M."/>
            <person name="Corthals A.P."/>
            <person name="Power M.L."/>
            <person name="Jones G."/>
            <person name="Ransome R.D."/>
            <person name="Dechmann D.K.N."/>
            <person name="Locatelli A.G."/>
            <person name="Puechmaille S.J."/>
            <person name="Fedrigo O."/>
            <person name="Jarvis E.D."/>
            <person name="Hiller M."/>
            <person name="Vernes S.C."/>
            <person name="Myers E.W."/>
            <person name="Teeling E.C."/>
        </authorList>
    </citation>
    <scope>NUCLEOTIDE SEQUENCE [LARGE SCALE GENOMIC DNA]</scope>
    <source>
        <strain evidence="2">MRouAeg1</strain>
        <tissue evidence="2">Muscle</tissue>
    </source>
</reference>
<evidence type="ECO:0000313" key="2">
    <source>
        <dbReference type="EMBL" id="KAF6397130.1"/>
    </source>
</evidence>
<organism evidence="2 3">
    <name type="scientific">Rousettus aegyptiacus</name>
    <name type="common">Egyptian fruit bat</name>
    <name type="synonym">Pteropus aegyptiacus</name>
    <dbReference type="NCBI Taxonomy" id="9407"/>
    <lineage>
        <taxon>Eukaryota</taxon>
        <taxon>Metazoa</taxon>
        <taxon>Chordata</taxon>
        <taxon>Craniata</taxon>
        <taxon>Vertebrata</taxon>
        <taxon>Euteleostomi</taxon>
        <taxon>Mammalia</taxon>
        <taxon>Eutheria</taxon>
        <taxon>Laurasiatheria</taxon>
        <taxon>Chiroptera</taxon>
        <taxon>Yinpterochiroptera</taxon>
        <taxon>Pteropodoidea</taxon>
        <taxon>Pteropodidae</taxon>
        <taxon>Rousettinae</taxon>
        <taxon>Rousettus</taxon>
    </lineage>
</organism>
<keyword evidence="3" id="KW-1185">Reference proteome</keyword>
<gene>
    <name evidence="2" type="ORF">HJG63_009793</name>
</gene>
<sequence>MAEGAPLVKELAHGHCQRTCNRQCSPSPPAPVTDPMGHTLCQSPPRPPTPRKALGVSGSHRSTGTFVRLFVNELMMRIVCFRRELDAMDPSICGFASAHEGLSHSPLEVVSVLKLEQLGLAGHADPASLARTLVCFLPDPSPTAPSPPE</sequence>
<accession>A0A7J8BFS5</accession>
<dbReference type="AlphaFoldDB" id="A0A7J8BFS5"/>
<evidence type="ECO:0000256" key="1">
    <source>
        <dbReference type="SAM" id="MobiDB-lite"/>
    </source>
</evidence>
<proteinExistence type="predicted"/>
<name>A0A7J8BFS5_ROUAE</name>
<protein>
    <submittedName>
        <fullName evidence="2">Uncharacterized protein</fullName>
    </submittedName>
</protein>
<feature type="region of interest" description="Disordered" evidence="1">
    <location>
        <begin position="24"/>
        <end position="59"/>
    </location>
</feature>
<evidence type="ECO:0000313" key="3">
    <source>
        <dbReference type="Proteomes" id="UP000593571"/>
    </source>
</evidence>
<dbReference type="EMBL" id="JACASE010000017">
    <property type="protein sequence ID" value="KAF6397130.1"/>
    <property type="molecule type" value="Genomic_DNA"/>
</dbReference>